<organism evidence="1 2">
    <name type="scientific">Mya arenaria</name>
    <name type="common">Soft-shell clam</name>
    <dbReference type="NCBI Taxonomy" id="6604"/>
    <lineage>
        <taxon>Eukaryota</taxon>
        <taxon>Metazoa</taxon>
        <taxon>Spiralia</taxon>
        <taxon>Lophotrochozoa</taxon>
        <taxon>Mollusca</taxon>
        <taxon>Bivalvia</taxon>
        <taxon>Autobranchia</taxon>
        <taxon>Heteroconchia</taxon>
        <taxon>Euheterodonta</taxon>
        <taxon>Imparidentia</taxon>
        <taxon>Neoheterodontei</taxon>
        <taxon>Myida</taxon>
        <taxon>Myoidea</taxon>
        <taxon>Myidae</taxon>
        <taxon>Mya</taxon>
    </lineage>
</organism>
<name>A0ABY7G7T7_MYAAR</name>
<reference evidence="1" key="1">
    <citation type="submission" date="2022-11" db="EMBL/GenBank/DDBJ databases">
        <title>Centuries of genome instability and evolution in soft-shell clam transmissible cancer (bioRxiv).</title>
        <authorList>
            <person name="Hart S.F.M."/>
            <person name="Yonemitsu M.A."/>
            <person name="Giersch R.M."/>
            <person name="Beal B.F."/>
            <person name="Arriagada G."/>
            <person name="Davis B.W."/>
            <person name="Ostrander E.A."/>
            <person name="Goff S.P."/>
            <person name="Metzger M.J."/>
        </authorList>
    </citation>
    <scope>NUCLEOTIDE SEQUENCE</scope>
    <source>
        <strain evidence="1">MELC-2E11</strain>
        <tissue evidence="1">Siphon/mantle</tissue>
    </source>
</reference>
<dbReference type="Proteomes" id="UP001164746">
    <property type="component" value="Chromosome 15"/>
</dbReference>
<sequence length="91" mass="10605">MSKTCCINTHGRFANQPAIVSCLADHLKASPLRKENKNQGGKNVVTIRQFQRHNKSSTLRPSMCRRNAIYLWRRKQLRWIGMRENVSDKSH</sequence>
<evidence type="ECO:0000313" key="2">
    <source>
        <dbReference type="Proteomes" id="UP001164746"/>
    </source>
</evidence>
<dbReference type="EMBL" id="CP111026">
    <property type="protein sequence ID" value="WAR27326.1"/>
    <property type="molecule type" value="Genomic_DNA"/>
</dbReference>
<accession>A0ABY7G7T7</accession>
<gene>
    <name evidence="1" type="ORF">MAR_013030</name>
</gene>
<protein>
    <submittedName>
        <fullName evidence="1">Uncharacterized protein</fullName>
    </submittedName>
</protein>
<keyword evidence="2" id="KW-1185">Reference proteome</keyword>
<evidence type="ECO:0000313" key="1">
    <source>
        <dbReference type="EMBL" id="WAR27326.1"/>
    </source>
</evidence>
<proteinExistence type="predicted"/>